<evidence type="ECO:0008006" key="4">
    <source>
        <dbReference type="Google" id="ProtNLM"/>
    </source>
</evidence>
<dbReference type="AlphaFoldDB" id="A0AAW1UKZ3"/>
<accession>A0AAW1UKZ3</accession>
<keyword evidence="1" id="KW-0812">Transmembrane</keyword>
<organism evidence="2 3">
    <name type="scientific">Henosepilachna vigintioctopunctata</name>
    <dbReference type="NCBI Taxonomy" id="420089"/>
    <lineage>
        <taxon>Eukaryota</taxon>
        <taxon>Metazoa</taxon>
        <taxon>Ecdysozoa</taxon>
        <taxon>Arthropoda</taxon>
        <taxon>Hexapoda</taxon>
        <taxon>Insecta</taxon>
        <taxon>Pterygota</taxon>
        <taxon>Neoptera</taxon>
        <taxon>Endopterygota</taxon>
        <taxon>Coleoptera</taxon>
        <taxon>Polyphaga</taxon>
        <taxon>Cucujiformia</taxon>
        <taxon>Coccinelloidea</taxon>
        <taxon>Coccinellidae</taxon>
        <taxon>Epilachninae</taxon>
        <taxon>Epilachnini</taxon>
        <taxon>Henosepilachna</taxon>
    </lineage>
</organism>
<feature type="transmembrane region" description="Helical" evidence="1">
    <location>
        <begin position="181"/>
        <end position="202"/>
    </location>
</feature>
<feature type="transmembrane region" description="Helical" evidence="1">
    <location>
        <begin position="96"/>
        <end position="115"/>
    </location>
</feature>
<evidence type="ECO:0000313" key="3">
    <source>
        <dbReference type="Proteomes" id="UP001431783"/>
    </source>
</evidence>
<evidence type="ECO:0000256" key="1">
    <source>
        <dbReference type="SAM" id="Phobius"/>
    </source>
</evidence>
<comment type="caution">
    <text evidence="2">The sequence shown here is derived from an EMBL/GenBank/DDBJ whole genome shotgun (WGS) entry which is preliminary data.</text>
</comment>
<reference evidence="2 3" key="1">
    <citation type="submission" date="2023-03" db="EMBL/GenBank/DDBJ databases">
        <title>Genome insight into feeding habits of ladybird beetles.</title>
        <authorList>
            <person name="Li H.-S."/>
            <person name="Huang Y.-H."/>
            <person name="Pang H."/>
        </authorList>
    </citation>
    <scope>NUCLEOTIDE SEQUENCE [LARGE SCALE GENOMIC DNA]</scope>
    <source>
        <strain evidence="2">SYSU_2023b</strain>
        <tissue evidence="2">Whole body</tissue>
    </source>
</reference>
<gene>
    <name evidence="2" type="ORF">WA026_005209</name>
</gene>
<dbReference type="Proteomes" id="UP001431783">
    <property type="component" value="Unassembled WGS sequence"/>
</dbReference>
<evidence type="ECO:0000313" key="2">
    <source>
        <dbReference type="EMBL" id="KAK9884261.1"/>
    </source>
</evidence>
<proteinExistence type="predicted"/>
<protein>
    <recommendedName>
        <fullName evidence="4">Gustatory receptor</fullName>
    </recommendedName>
</protein>
<feature type="transmembrane region" description="Helical" evidence="1">
    <location>
        <begin position="150"/>
        <end position="169"/>
    </location>
</feature>
<keyword evidence="3" id="KW-1185">Reference proteome</keyword>
<feature type="transmembrane region" description="Helical" evidence="1">
    <location>
        <begin position="57"/>
        <end position="76"/>
    </location>
</feature>
<sequence>MKGCFIHIRMKEVKISENAFCYLQPSIMVMRFFGMVPVTCEFNNGNYILKISKTKIVFWYILAITLGGLAIFGVLWDSKKYRQEGKSLRVQKDIDVYINAFDISIIILSVVSVIFSSPVRMKYFMNALHCINKIDTIVREPISNAKRGRILLTVGIIFGHVVSLSGSIFDGQYHIRKSGSGSWILYLQCYGTMFFFYSAIFAQQVAYWSLVSCINKRLTLMNQVIMKLARRKNSYIERYFGNTKGRIQIENGTQNDFENLHLNTQNQYSTMKSNGKL</sequence>
<keyword evidence="1" id="KW-1133">Transmembrane helix</keyword>
<keyword evidence="1" id="KW-0472">Membrane</keyword>
<name>A0AAW1UKZ3_9CUCU</name>
<dbReference type="EMBL" id="JARQZJ010000092">
    <property type="protein sequence ID" value="KAK9884261.1"/>
    <property type="molecule type" value="Genomic_DNA"/>
</dbReference>